<sequence>MPAYGTPAEGRLGDTAAADQLVRADAVDLDREGVGEPPPGRGLVVQQRVHGLDRGDQPRLGGGPVHQVLREPEVLAHRPAALAVVVQGLLGGHAAGQAGDLLQGAAGAHPQTAAGDTAHQPVDDQEALPAGEVVGPGEGQQGAGHAKSFAGY</sequence>
<evidence type="ECO:0000313" key="3">
    <source>
        <dbReference type="Proteomes" id="UP000617743"/>
    </source>
</evidence>
<organism evidence="2 3">
    <name type="scientific">Streptomyces lomondensis</name>
    <dbReference type="NCBI Taxonomy" id="68229"/>
    <lineage>
        <taxon>Bacteria</taxon>
        <taxon>Bacillati</taxon>
        <taxon>Actinomycetota</taxon>
        <taxon>Actinomycetes</taxon>
        <taxon>Kitasatosporales</taxon>
        <taxon>Streptomycetaceae</taxon>
        <taxon>Streptomyces</taxon>
    </lineage>
</organism>
<feature type="region of interest" description="Disordered" evidence="1">
    <location>
        <begin position="129"/>
        <end position="152"/>
    </location>
</feature>
<evidence type="ECO:0000313" key="2">
    <source>
        <dbReference type="EMBL" id="GGW96236.1"/>
    </source>
</evidence>
<dbReference type="EMBL" id="BMWC01000003">
    <property type="protein sequence ID" value="GGW96236.1"/>
    <property type="molecule type" value="Genomic_DNA"/>
</dbReference>
<proteinExistence type="predicted"/>
<reference evidence="3" key="1">
    <citation type="journal article" date="2019" name="Int. J. Syst. Evol. Microbiol.">
        <title>The Global Catalogue of Microorganisms (GCM) 10K type strain sequencing project: providing services to taxonomists for standard genome sequencing and annotation.</title>
        <authorList>
            <consortium name="The Broad Institute Genomics Platform"/>
            <consortium name="The Broad Institute Genome Sequencing Center for Infectious Disease"/>
            <person name="Wu L."/>
            <person name="Ma J."/>
        </authorList>
    </citation>
    <scope>NUCLEOTIDE SEQUENCE [LARGE SCALE GENOMIC DNA]</scope>
    <source>
        <strain evidence="3">JCM 4866</strain>
    </source>
</reference>
<keyword evidence="3" id="KW-1185">Reference proteome</keyword>
<protein>
    <submittedName>
        <fullName evidence="2">Uncharacterized protein</fullName>
    </submittedName>
</protein>
<gene>
    <name evidence="2" type="ORF">GCM10010383_27430</name>
</gene>
<dbReference type="Proteomes" id="UP000617743">
    <property type="component" value="Unassembled WGS sequence"/>
</dbReference>
<accession>A0ABQ2X325</accession>
<evidence type="ECO:0000256" key="1">
    <source>
        <dbReference type="SAM" id="MobiDB-lite"/>
    </source>
</evidence>
<comment type="caution">
    <text evidence="2">The sequence shown here is derived from an EMBL/GenBank/DDBJ whole genome shotgun (WGS) entry which is preliminary data.</text>
</comment>
<name>A0ABQ2X325_9ACTN</name>